<dbReference type="GO" id="GO:0003924">
    <property type="term" value="F:GTPase activity"/>
    <property type="evidence" value="ECO:0007669"/>
    <property type="project" value="TreeGrafter"/>
</dbReference>
<gene>
    <name evidence="1" type="ORF">LSALG_LOCUS17113</name>
</gene>
<reference evidence="1" key="1">
    <citation type="submission" date="2023-04" db="EMBL/GenBank/DDBJ databases">
        <authorList>
            <person name="Vijverberg K."/>
            <person name="Xiong W."/>
            <person name="Schranz E."/>
        </authorList>
    </citation>
    <scope>NUCLEOTIDE SEQUENCE</scope>
</reference>
<dbReference type="GO" id="GO:0005047">
    <property type="term" value="F:signal recognition particle binding"/>
    <property type="evidence" value="ECO:0007669"/>
    <property type="project" value="TreeGrafter"/>
</dbReference>
<dbReference type="PANTHER" id="PTHR43134">
    <property type="entry name" value="SIGNAL RECOGNITION PARTICLE RECEPTOR SUBUNIT ALPHA"/>
    <property type="match status" value="1"/>
</dbReference>
<dbReference type="GO" id="GO:0005789">
    <property type="term" value="C:endoplasmic reticulum membrane"/>
    <property type="evidence" value="ECO:0007669"/>
    <property type="project" value="TreeGrafter"/>
</dbReference>
<dbReference type="PANTHER" id="PTHR43134:SF1">
    <property type="entry name" value="SIGNAL RECOGNITION PARTICLE RECEPTOR SUBUNIT ALPHA"/>
    <property type="match status" value="1"/>
</dbReference>
<dbReference type="GO" id="GO:0045047">
    <property type="term" value="P:protein targeting to ER"/>
    <property type="evidence" value="ECO:0007669"/>
    <property type="project" value="TreeGrafter"/>
</dbReference>
<evidence type="ECO:0000313" key="2">
    <source>
        <dbReference type="Proteomes" id="UP001177003"/>
    </source>
</evidence>
<dbReference type="EMBL" id="OX465079">
    <property type="protein sequence ID" value="CAI9277173.1"/>
    <property type="molecule type" value="Genomic_DNA"/>
</dbReference>
<dbReference type="AlphaFoldDB" id="A0AA35YNK9"/>
<proteinExistence type="predicted"/>
<sequence>MKNINNRKWKFKILTKHPKYITLCPPGACPPDNTTPIFKVDPDSLDSPGTNIVDGCPNRDGKRVVNSLQYQYEVRNTWISDSRASGIIDDFEGASGASDKSTGVSSTAISLVGKELASFTSTVQAAMKDALVRMLTPRRSIDILRNVHVSKEQRKPYVVVFVGVNRVGNSINLAKVAY</sequence>
<dbReference type="InterPro" id="IPR027417">
    <property type="entry name" value="P-loop_NTPase"/>
</dbReference>
<organism evidence="1 2">
    <name type="scientific">Lactuca saligna</name>
    <name type="common">Willowleaf lettuce</name>
    <dbReference type="NCBI Taxonomy" id="75948"/>
    <lineage>
        <taxon>Eukaryota</taxon>
        <taxon>Viridiplantae</taxon>
        <taxon>Streptophyta</taxon>
        <taxon>Embryophyta</taxon>
        <taxon>Tracheophyta</taxon>
        <taxon>Spermatophyta</taxon>
        <taxon>Magnoliopsida</taxon>
        <taxon>eudicotyledons</taxon>
        <taxon>Gunneridae</taxon>
        <taxon>Pentapetalae</taxon>
        <taxon>asterids</taxon>
        <taxon>campanulids</taxon>
        <taxon>Asterales</taxon>
        <taxon>Asteraceae</taxon>
        <taxon>Cichorioideae</taxon>
        <taxon>Cichorieae</taxon>
        <taxon>Lactucinae</taxon>
        <taxon>Lactuca</taxon>
    </lineage>
</organism>
<keyword evidence="2" id="KW-1185">Reference proteome</keyword>
<dbReference type="Gene3D" id="3.40.50.300">
    <property type="entry name" value="P-loop containing nucleotide triphosphate hydrolases"/>
    <property type="match status" value="1"/>
</dbReference>
<accession>A0AA35YNK9</accession>
<protein>
    <submittedName>
        <fullName evidence="1">Uncharacterized protein</fullName>
    </submittedName>
</protein>
<name>A0AA35YNK9_LACSI</name>
<evidence type="ECO:0000313" key="1">
    <source>
        <dbReference type="EMBL" id="CAI9277173.1"/>
    </source>
</evidence>
<dbReference type="Proteomes" id="UP001177003">
    <property type="component" value="Chromosome 3"/>
</dbReference>